<evidence type="ECO:0000256" key="1">
    <source>
        <dbReference type="SAM" id="MobiDB-lite"/>
    </source>
</evidence>
<name>A0A8B8PYX5_9MYRT</name>
<evidence type="ECO:0000313" key="4">
    <source>
        <dbReference type="RefSeq" id="XP_030540000.2"/>
    </source>
</evidence>
<protein>
    <submittedName>
        <fullName evidence="4">Uncharacterized protein LOC115747831</fullName>
    </submittedName>
</protein>
<feature type="compositionally biased region" description="Basic residues" evidence="1">
    <location>
        <begin position="182"/>
        <end position="192"/>
    </location>
</feature>
<keyword evidence="3" id="KW-1185">Reference proteome</keyword>
<feature type="region of interest" description="Disordered" evidence="1">
    <location>
        <begin position="164"/>
        <end position="192"/>
    </location>
</feature>
<dbReference type="GeneID" id="115747831"/>
<organism evidence="3 4">
    <name type="scientific">Rhodamnia argentea</name>
    <dbReference type="NCBI Taxonomy" id="178133"/>
    <lineage>
        <taxon>Eukaryota</taxon>
        <taxon>Viridiplantae</taxon>
        <taxon>Streptophyta</taxon>
        <taxon>Embryophyta</taxon>
        <taxon>Tracheophyta</taxon>
        <taxon>Spermatophyta</taxon>
        <taxon>Magnoliopsida</taxon>
        <taxon>eudicotyledons</taxon>
        <taxon>Gunneridae</taxon>
        <taxon>Pentapetalae</taxon>
        <taxon>rosids</taxon>
        <taxon>malvids</taxon>
        <taxon>Myrtales</taxon>
        <taxon>Myrtaceae</taxon>
        <taxon>Myrtoideae</taxon>
        <taxon>Myrteae</taxon>
        <taxon>Australasian group</taxon>
        <taxon>Rhodamnia</taxon>
    </lineage>
</organism>
<dbReference type="Proteomes" id="UP000827889">
    <property type="component" value="Chromosome 1"/>
</dbReference>
<dbReference type="AlphaFoldDB" id="A0A8B8PYX5"/>
<evidence type="ECO:0000256" key="2">
    <source>
        <dbReference type="SAM" id="Phobius"/>
    </source>
</evidence>
<evidence type="ECO:0000313" key="3">
    <source>
        <dbReference type="Proteomes" id="UP000827889"/>
    </source>
</evidence>
<dbReference type="KEGG" id="rarg:115747831"/>
<dbReference type="PANTHER" id="PTHR33825">
    <property type="entry name" value="CHITINASE-LIKE PROTEIN"/>
    <property type="match status" value="1"/>
</dbReference>
<gene>
    <name evidence="4" type="primary">LOC115747831</name>
</gene>
<keyword evidence="2" id="KW-0812">Transmembrane</keyword>
<keyword evidence="2" id="KW-0472">Membrane</keyword>
<sequence>MWQASSSFVVKTIPLSPAARPCSFPGPSARRNANSMASISTEDIAAPPSPTPLKKRKGHTISTRQYHSLVSSPSTPIGALKDLSLRPSPELGLLSLLFVLSLAIGSVLSLAIVSIPAVSAFRRLATSMNDLSKVVSQEVPGTLSSLKLSGLEISELTQQLSNLRQKISGSNGKRERGSKSSTSRRRNYPFVD</sequence>
<accession>A0A8B8PYX5</accession>
<reference evidence="3" key="1">
    <citation type="submission" date="2025-05" db="UniProtKB">
        <authorList>
            <consortium name="RefSeq"/>
        </authorList>
    </citation>
    <scope>NUCLEOTIDE SEQUENCE [LARGE SCALE GENOMIC DNA]</scope>
</reference>
<proteinExistence type="predicted"/>
<keyword evidence="2" id="KW-1133">Transmembrane helix</keyword>
<dbReference type="RefSeq" id="XP_030540000.2">
    <property type="nucleotide sequence ID" value="XM_030684140.2"/>
</dbReference>
<reference evidence="4" key="2">
    <citation type="submission" date="2025-08" db="UniProtKB">
        <authorList>
            <consortium name="RefSeq"/>
        </authorList>
    </citation>
    <scope>IDENTIFICATION</scope>
    <source>
        <tissue evidence="4">Leaf</tissue>
    </source>
</reference>
<dbReference type="PANTHER" id="PTHR33825:SF4">
    <property type="entry name" value="OS05G0137600 PROTEIN"/>
    <property type="match status" value="1"/>
</dbReference>
<feature type="transmembrane region" description="Helical" evidence="2">
    <location>
        <begin position="93"/>
        <end position="118"/>
    </location>
</feature>